<proteinExistence type="predicted"/>
<dbReference type="AlphaFoldDB" id="A0A5N5TG52"/>
<dbReference type="SUPFAM" id="SSF53067">
    <property type="entry name" value="Actin-like ATPase domain"/>
    <property type="match status" value="1"/>
</dbReference>
<dbReference type="Pfam" id="PF00022">
    <property type="entry name" value="Actin"/>
    <property type="match status" value="1"/>
</dbReference>
<gene>
    <name evidence="1" type="primary">ACT_1</name>
    <name evidence="1" type="ORF">Anas_01313</name>
</gene>
<dbReference type="OrthoDB" id="337660at2759"/>
<dbReference type="InterPro" id="IPR043129">
    <property type="entry name" value="ATPase_NBD"/>
</dbReference>
<sequence>MSFEGKYSFQTSCSIETTLNLSLDFGRFQATEGLFNPDAWGLDHPGLHKLVHKAIQECSMDIRKELSRSIFLVGGVSQLPGIVDRLTVEIDNLTPPAIRPKILVEYKLCKMTNILSLLLVNSRNVRNINEITQNSWSKHNYISKRF</sequence>
<comment type="caution">
    <text evidence="1">The sequence shown here is derived from an EMBL/GenBank/DDBJ whole genome shotgun (WGS) entry which is preliminary data.</text>
</comment>
<accession>A0A5N5TG52</accession>
<dbReference type="PANTHER" id="PTHR11937">
    <property type="entry name" value="ACTIN"/>
    <property type="match status" value="1"/>
</dbReference>
<organism evidence="1 2">
    <name type="scientific">Armadillidium nasatum</name>
    <dbReference type="NCBI Taxonomy" id="96803"/>
    <lineage>
        <taxon>Eukaryota</taxon>
        <taxon>Metazoa</taxon>
        <taxon>Ecdysozoa</taxon>
        <taxon>Arthropoda</taxon>
        <taxon>Crustacea</taxon>
        <taxon>Multicrustacea</taxon>
        <taxon>Malacostraca</taxon>
        <taxon>Eumalacostraca</taxon>
        <taxon>Peracarida</taxon>
        <taxon>Isopoda</taxon>
        <taxon>Oniscidea</taxon>
        <taxon>Crinocheta</taxon>
        <taxon>Armadillidiidae</taxon>
        <taxon>Armadillidium</taxon>
    </lineage>
</organism>
<dbReference type="Gene3D" id="3.30.420.40">
    <property type="match status" value="1"/>
</dbReference>
<name>A0A5N5TG52_9CRUS</name>
<dbReference type="Proteomes" id="UP000326759">
    <property type="component" value="Unassembled WGS sequence"/>
</dbReference>
<reference evidence="1 2" key="1">
    <citation type="journal article" date="2019" name="PLoS Biol.">
        <title>Sex chromosomes control vertical transmission of feminizing Wolbachia symbionts in an isopod.</title>
        <authorList>
            <person name="Becking T."/>
            <person name="Chebbi M.A."/>
            <person name="Giraud I."/>
            <person name="Moumen B."/>
            <person name="Laverre T."/>
            <person name="Caubet Y."/>
            <person name="Peccoud J."/>
            <person name="Gilbert C."/>
            <person name="Cordaux R."/>
        </authorList>
    </citation>
    <scope>NUCLEOTIDE SEQUENCE [LARGE SCALE GENOMIC DNA]</scope>
    <source>
        <strain evidence="1">ANa2</strain>
        <tissue evidence="1">Whole body excluding digestive tract and cuticle</tissue>
    </source>
</reference>
<evidence type="ECO:0000313" key="1">
    <source>
        <dbReference type="EMBL" id="KAB7505522.1"/>
    </source>
</evidence>
<evidence type="ECO:0000313" key="2">
    <source>
        <dbReference type="Proteomes" id="UP000326759"/>
    </source>
</evidence>
<dbReference type="InterPro" id="IPR004000">
    <property type="entry name" value="Actin"/>
</dbReference>
<dbReference type="EMBL" id="SEYY01001200">
    <property type="protein sequence ID" value="KAB7505522.1"/>
    <property type="molecule type" value="Genomic_DNA"/>
</dbReference>
<protein>
    <submittedName>
        <fullName evidence="1">Actin</fullName>
    </submittedName>
</protein>
<keyword evidence="2" id="KW-1185">Reference proteome</keyword>